<keyword evidence="1" id="KW-1133">Transmembrane helix</keyword>
<dbReference type="EMBL" id="CP019344">
    <property type="protein sequence ID" value="ARN77240.1"/>
    <property type="molecule type" value="Genomic_DNA"/>
</dbReference>
<dbReference type="OrthoDB" id="666059at2"/>
<keyword evidence="1" id="KW-0472">Membrane</keyword>
<feature type="transmembrane region" description="Helical" evidence="1">
    <location>
        <begin position="331"/>
        <end position="350"/>
    </location>
</feature>
<accession>A0A1W6MI28</accession>
<feature type="transmembrane region" description="Helical" evidence="1">
    <location>
        <begin position="677"/>
        <end position="697"/>
    </location>
</feature>
<name>A0A1W6MI28_9FLAO</name>
<feature type="transmembrane region" description="Helical" evidence="1">
    <location>
        <begin position="171"/>
        <end position="190"/>
    </location>
</feature>
<dbReference type="RefSeq" id="WP_085766046.1">
    <property type="nucleotide sequence ID" value="NZ_CP019344.1"/>
</dbReference>
<keyword evidence="3" id="KW-1185">Reference proteome</keyword>
<evidence type="ECO:0000313" key="2">
    <source>
        <dbReference type="EMBL" id="ARN77240.1"/>
    </source>
</evidence>
<feature type="transmembrane region" description="Helical" evidence="1">
    <location>
        <begin position="412"/>
        <end position="427"/>
    </location>
</feature>
<reference evidence="2 3" key="1">
    <citation type="submission" date="2016-11" db="EMBL/GenBank/DDBJ databases">
        <title>Trade-off between light-utilization and light-protection in marine flavobacteria.</title>
        <authorList>
            <person name="Kumagai Y."/>
        </authorList>
    </citation>
    <scope>NUCLEOTIDE SEQUENCE [LARGE SCALE GENOMIC DNA]</scope>
    <source>
        <strain evidence="2 3">JCM 13191</strain>
    </source>
</reference>
<feature type="transmembrane region" description="Helical" evidence="1">
    <location>
        <begin position="196"/>
        <end position="216"/>
    </location>
</feature>
<dbReference type="InterPro" id="IPR019286">
    <property type="entry name" value="DUF2339_TM"/>
</dbReference>
<evidence type="ECO:0008006" key="4">
    <source>
        <dbReference type="Google" id="ProtNLM"/>
    </source>
</evidence>
<feature type="transmembrane region" description="Helical" evidence="1">
    <location>
        <begin position="733"/>
        <end position="751"/>
    </location>
</feature>
<dbReference type="PANTHER" id="PTHR38434">
    <property type="entry name" value="BLL2549 PROTEIN"/>
    <property type="match status" value="1"/>
</dbReference>
<feature type="transmembrane region" description="Helical" evidence="1">
    <location>
        <begin position="597"/>
        <end position="621"/>
    </location>
</feature>
<evidence type="ECO:0000313" key="3">
    <source>
        <dbReference type="Proteomes" id="UP000193431"/>
    </source>
</evidence>
<dbReference type="PANTHER" id="PTHR38434:SF1">
    <property type="entry name" value="BLL2549 PROTEIN"/>
    <property type="match status" value="1"/>
</dbReference>
<feature type="transmembrane region" description="Helical" evidence="1">
    <location>
        <begin position="271"/>
        <end position="292"/>
    </location>
</feature>
<protein>
    <recommendedName>
        <fullName evidence="4">DUF2339 domain-containing protein</fullName>
    </recommendedName>
</protein>
<dbReference type="Pfam" id="PF10101">
    <property type="entry name" value="DUF2339"/>
    <property type="match status" value="1"/>
</dbReference>
<feature type="transmembrane region" description="Helical" evidence="1">
    <location>
        <begin position="514"/>
        <end position="531"/>
    </location>
</feature>
<feature type="transmembrane region" description="Helical" evidence="1">
    <location>
        <begin position="641"/>
        <end position="665"/>
    </location>
</feature>
<feature type="transmembrane region" description="Helical" evidence="1">
    <location>
        <begin position="763"/>
        <end position="780"/>
    </location>
</feature>
<gene>
    <name evidence="2" type="ORF">BST97_04170</name>
</gene>
<dbReference type="Proteomes" id="UP000193431">
    <property type="component" value="Chromosome"/>
</dbReference>
<dbReference type="AlphaFoldDB" id="A0A1W6MI28"/>
<feature type="transmembrane region" description="Helical" evidence="1">
    <location>
        <begin position="362"/>
        <end position="379"/>
    </location>
</feature>
<feature type="transmembrane region" description="Helical" evidence="1">
    <location>
        <begin position="388"/>
        <end position="406"/>
    </location>
</feature>
<feature type="transmembrane region" description="Helical" evidence="1">
    <location>
        <begin position="223"/>
        <end position="240"/>
    </location>
</feature>
<proteinExistence type="predicted"/>
<sequence length="793" mass="90970">MTDDQSKINDLYNKLNALLSKQNDFYKEINALRREIDQLRTQDQAQDFETTEIQKDSSVTDSSHEILNKEISSQPSFRGSGKLKEKVLTRKAQRVREKRPKRKSDLEKFVGENLINKIGIVITVIGVAIGAKYSIEHDLISPLTRIVLGYVAGLGLLGFGIKLKKNYENYSAVLVSGAMAILYFITYAAYDLYALLPQLMAFVLMVVFTAFTVLAAIHYNRQVIAHIGLVGAYAVPFLLSDGSGRAAILFSYVTMINVGILVIAFKRYWKLLYYTSFGLSWLIYLAWLANSYRLEEHFWLAMIFASLFFLTFYLTFLAYKLLRKEVFKYQDIILILLNSFIFYGIGYGILSDHETGKHLLGFFTLCNALIHFVVGIIIYRKKLADRNLFYLISGLVLVFITIAVPVQLDGNWVTLLWAGEAALLFWIGRTKKVPVYEKLSYPLMVLAFLSLAHDWLNAYHSFYPTDTENRITPLQNIHFLTGILFVAAFAFINKLDRDKSYGSAIAQYRGISKLASFVLPGILLFALYNTFRLEIANYWNQLYADSYLAATPEGEIWSQFHWNFDLREYRKIWIINYSLLFVSLLAFANVKKLKSSLLGTISLGLITLALTVFLIQGLYVLSELRESYLEQKLAEVYNRGIYNIFIRYISFLFVAMTLVACHKLLQSRFVLRDFRIAFELLFHVAILWIASSELIHWIDFAESTQSYKLGLSILWGVYSLLLIALGIWKKKKYLRIGAISLFGLTLVKLFFYDISHLDTIDKTIVFVSLGVLLLIISFLYHKFKNDITDEAAD</sequence>
<feature type="transmembrane region" description="Helical" evidence="1">
    <location>
        <begin position="439"/>
        <end position="456"/>
    </location>
</feature>
<feature type="transmembrane region" description="Helical" evidence="1">
    <location>
        <begin position="139"/>
        <end position="159"/>
    </location>
</feature>
<dbReference type="STRING" id="331648.BST97_04170"/>
<evidence type="ECO:0000256" key="1">
    <source>
        <dbReference type="SAM" id="Phobius"/>
    </source>
</evidence>
<organism evidence="2 3">
    <name type="scientific">Nonlabens spongiae</name>
    <dbReference type="NCBI Taxonomy" id="331648"/>
    <lineage>
        <taxon>Bacteria</taxon>
        <taxon>Pseudomonadati</taxon>
        <taxon>Bacteroidota</taxon>
        <taxon>Flavobacteriia</taxon>
        <taxon>Flavobacteriales</taxon>
        <taxon>Flavobacteriaceae</taxon>
        <taxon>Nonlabens</taxon>
    </lineage>
</organism>
<feature type="transmembrane region" description="Helical" evidence="1">
    <location>
        <begin position="246"/>
        <end position="264"/>
    </location>
</feature>
<feature type="transmembrane region" description="Helical" evidence="1">
    <location>
        <begin position="476"/>
        <end position="493"/>
    </location>
</feature>
<feature type="transmembrane region" description="Helical" evidence="1">
    <location>
        <begin position="572"/>
        <end position="590"/>
    </location>
</feature>
<keyword evidence="1" id="KW-0812">Transmembrane</keyword>
<feature type="transmembrane region" description="Helical" evidence="1">
    <location>
        <begin position="114"/>
        <end position="133"/>
    </location>
</feature>
<feature type="transmembrane region" description="Helical" evidence="1">
    <location>
        <begin position="709"/>
        <end position="728"/>
    </location>
</feature>
<feature type="transmembrane region" description="Helical" evidence="1">
    <location>
        <begin position="298"/>
        <end position="319"/>
    </location>
</feature>